<evidence type="ECO:0000313" key="3">
    <source>
        <dbReference type="Proteomes" id="UP000600918"/>
    </source>
</evidence>
<accession>A0A834NZA2</accession>
<dbReference type="AlphaFoldDB" id="A0A834NZA2"/>
<reference evidence="2" key="1">
    <citation type="journal article" date="2020" name="G3 (Bethesda)">
        <title>High-Quality Assemblies for Three Invasive Social Wasps from the &lt;i&gt;Vespula&lt;/i&gt; Genus.</title>
        <authorList>
            <person name="Harrop T.W.R."/>
            <person name="Guhlin J."/>
            <person name="McLaughlin G.M."/>
            <person name="Permina E."/>
            <person name="Stockwell P."/>
            <person name="Gilligan J."/>
            <person name="Le Lec M.F."/>
            <person name="Gruber M.A.M."/>
            <person name="Quinn O."/>
            <person name="Lovegrove M."/>
            <person name="Duncan E.J."/>
            <person name="Remnant E.J."/>
            <person name="Van Eeckhoven J."/>
            <person name="Graham B."/>
            <person name="Knapp R.A."/>
            <person name="Langford K.W."/>
            <person name="Kronenberg Z."/>
            <person name="Press M.O."/>
            <person name="Eacker S.M."/>
            <person name="Wilson-Rankin E.E."/>
            <person name="Purcell J."/>
            <person name="Lester P.J."/>
            <person name="Dearden P.K."/>
        </authorList>
    </citation>
    <scope>NUCLEOTIDE SEQUENCE</scope>
    <source>
        <strain evidence="2">Volc-1</strain>
    </source>
</reference>
<name>A0A834NZA2_VESPE</name>
<proteinExistence type="predicted"/>
<gene>
    <name evidence="2" type="ORF">H0235_009750</name>
</gene>
<comment type="caution">
    <text evidence="2">The sequence shown here is derived from an EMBL/GenBank/DDBJ whole genome shotgun (WGS) entry which is preliminary data.</text>
</comment>
<feature type="region of interest" description="Disordered" evidence="1">
    <location>
        <begin position="80"/>
        <end position="105"/>
    </location>
</feature>
<feature type="compositionally biased region" description="Basic and acidic residues" evidence="1">
    <location>
        <begin position="83"/>
        <end position="105"/>
    </location>
</feature>
<organism evidence="2 3">
    <name type="scientific">Vespula pensylvanica</name>
    <name type="common">Western yellow jacket</name>
    <name type="synonym">Wasp</name>
    <dbReference type="NCBI Taxonomy" id="30213"/>
    <lineage>
        <taxon>Eukaryota</taxon>
        <taxon>Metazoa</taxon>
        <taxon>Ecdysozoa</taxon>
        <taxon>Arthropoda</taxon>
        <taxon>Hexapoda</taxon>
        <taxon>Insecta</taxon>
        <taxon>Pterygota</taxon>
        <taxon>Neoptera</taxon>
        <taxon>Endopterygota</taxon>
        <taxon>Hymenoptera</taxon>
        <taxon>Apocrita</taxon>
        <taxon>Aculeata</taxon>
        <taxon>Vespoidea</taxon>
        <taxon>Vespidae</taxon>
        <taxon>Vespinae</taxon>
        <taxon>Vespula</taxon>
    </lineage>
</organism>
<evidence type="ECO:0000313" key="2">
    <source>
        <dbReference type="EMBL" id="KAF7421914.1"/>
    </source>
</evidence>
<dbReference type="Proteomes" id="UP000600918">
    <property type="component" value="Unassembled WGS sequence"/>
</dbReference>
<sequence length="105" mass="11980">MSSLVKFPMIDEVSVKNVSIDDQVLLCFIINSYSESTQLGFISNLEGIYVKNKRKMADRRRIGHTIARARESRIRYVRGQGGDLREDSREGWGRGRSGTEIKSEL</sequence>
<keyword evidence="3" id="KW-1185">Reference proteome</keyword>
<dbReference type="EMBL" id="JACSDY010000008">
    <property type="protein sequence ID" value="KAF7421914.1"/>
    <property type="molecule type" value="Genomic_DNA"/>
</dbReference>
<evidence type="ECO:0000256" key="1">
    <source>
        <dbReference type="SAM" id="MobiDB-lite"/>
    </source>
</evidence>
<protein>
    <submittedName>
        <fullName evidence="2">Uncharacterized protein</fullName>
    </submittedName>
</protein>